<organism evidence="1">
    <name type="scientific">marine sediment metagenome</name>
    <dbReference type="NCBI Taxonomy" id="412755"/>
    <lineage>
        <taxon>unclassified sequences</taxon>
        <taxon>metagenomes</taxon>
        <taxon>ecological metagenomes</taxon>
    </lineage>
</organism>
<accession>X1DUG0</accession>
<proteinExistence type="predicted"/>
<dbReference type="AlphaFoldDB" id="X1DUG0"/>
<evidence type="ECO:0000313" key="1">
    <source>
        <dbReference type="EMBL" id="GAH00028.1"/>
    </source>
</evidence>
<name>X1DUG0_9ZZZZ</name>
<gene>
    <name evidence="1" type="ORF">S01H4_51506</name>
</gene>
<protein>
    <submittedName>
        <fullName evidence="1">Uncharacterized protein</fullName>
    </submittedName>
</protein>
<feature type="non-terminal residue" evidence="1">
    <location>
        <position position="113"/>
    </location>
</feature>
<dbReference type="EMBL" id="BART01029337">
    <property type="protein sequence ID" value="GAH00028.1"/>
    <property type="molecule type" value="Genomic_DNA"/>
</dbReference>
<reference evidence="1" key="1">
    <citation type="journal article" date="2014" name="Front. Microbiol.">
        <title>High frequency of phylogenetically diverse reductive dehalogenase-homologous genes in deep subseafloor sedimentary metagenomes.</title>
        <authorList>
            <person name="Kawai M."/>
            <person name="Futagami T."/>
            <person name="Toyoda A."/>
            <person name="Takaki Y."/>
            <person name="Nishi S."/>
            <person name="Hori S."/>
            <person name="Arai W."/>
            <person name="Tsubouchi T."/>
            <person name="Morono Y."/>
            <person name="Uchiyama I."/>
            <person name="Ito T."/>
            <person name="Fujiyama A."/>
            <person name="Inagaki F."/>
            <person name="Takami H."/>
        </authorList>
    </citation>
    <scope>NUCLEOTIDE SEQUENCE</scope>
    <source>
        <strain evidence="1">Expedition CK06-06</strain>
    </source>
</reference>
<comment type="caution">
    <text evidence="1">The sequence shown here is derived from an EMBL/GenBank/DDBJ whole genome shotgun (WGS) entry which is preliminary data.</text>
</comment>
<sequence>MILIEKTVEELGYHPDQYKAKLVFCQCDYCDKIFKRRKDSILSKRHVISVDICNTKECKVRKQQESMVKKYGENYRDMMLERCQKTCKEKYGTTTPFESKAIRDKAKTTHQEK</sequence>